<dbReference type="RefSeq" id="WP_218390897.1">
    <property type="nucleotide sequence ID" value="NZ_JAHUZE010000001.1"/>
</dbReference>
<protein>
    <submittedName>
        <fullName evidence="2">Uncharacterized protein</fullName>
    </submittedName>
</protein>
<keyword evidence="1" id="KW-0812">Transmembrane</keyword>
<feature type="transmembrane region" description="Helical" evidence="1">
    <location>
        <begin position="39"/>
        <end position="61"/>
    </location>
</feature>
<feature type="transmembrane region" description="Helical" evidence="1">
    <location>
        <begin position="100"/>
        <end position="122"/>
    </location>
</feature>
<accession>A0ABS6SYJ9</accession>
<reference evidence="2 3" key="1">
    <citation type="submission" date="2021-05" db="EMBL/GenBank/DDBJ databases">
        <title>Culturable bacteria isolated from Daya Bay.</title>
        <authorList>
            <person name="Zheng W."/>
            <person name="Yu S."/>
            <person name="Huang Y."/>
        </authorList>
    </citation>
    <scope>NUCLEOTIDE SEQUENCE [LARGE SCALE GENOMIC DNA]</scope>
    <source>
        <strain evidence="2 3">DP4N28-5</strain>
    </source>
</reference>
<evidence type="ECO:0000256" key="1">
    <source>
        <dbReference type="SAM" id="Phobius"/>
    </source>
</evidence>
<feature type="transmembrane region" description="Helical" evidence="1">
    <location>
        <begin position="67"/>
        <end position="88"/>
    </location>
</feature>
<evidence type="ECO:0000313" key="2">
    <source>
        <dbReference type="EMBL" id="MBV7378043.1"/>
    </source>
</evidence>
<organism evidence="2 3">
    <name type="scientific">Maritimibacter dapengensis</name>
    <dbReference type="NCBI Taxonomy" id="2836868"/>
    <lineage>
        <taxon>Bacteria</taxon>
        <taxon>Pseudomonadati</taxon>
        <taxon>Pseudomonadota</taxon>
        <taxon>Alphaproteobacteria</taxon>
        <taxon>Rhodobacterales</taxon>
        <taxon>Roseobacteraceae</taxon>
        <taxon>Maritimibacter</taxon>
    </lineage>
</organism>
<feature type="transmembrane region" description="Helical" evidence="1">
    <location>
        <begin position="6"/>
        <end position="27"/>
    </location>
</feature>
<evidence type="ECO:0000313" key="3">
    <source>
        <dbReference type="Proteomes" id="UP000756530"/>
    </source>
</evidence>
<name>A0ABS6SYJ9_9RHOB</name>
<sequence>MTGTIAWIAGPYLIATALGFLISRGFYERMVLGNADADPVLLNLSGAVHFIIGAIVLANHWDWSGLGAGAVTLLGVAAVAKGASLIIVPELTLKTPKTVGATLTASSAGFFIWGALLLWVALTGG</sequence>
<dbReference type="EMBL" id="JAHUZE010000001">
    <property type="protein sequence ID" value="MBV7378043.1"/>
    <property type="molecule type" value="Genomic_DNA"/>
</dbReference>
<gene>
    <name evidence="2" type="ORF">KJP28_03830</name>
</gene>
<keyword evidence="1" id="KW-1133">Transmembrane helix</keyword>
<dbReference type="Proteomes" id="UP000756530">
    <property type="component" value="Unassembled WGS sequence"/>
</dbReference>
<comment type="caution">
    <text evidence="2">The sequence shown here is derived from an EMBL/GenBank/DDBJ whole genome shotgun (WGS) entry which is preliminary data.</text>
</comment>
<proteinExistence type="predicted"/>
<keyword evidence="3" id="KW-1185">Reference proteome</keyword>
<keyword evidence="1" id="KW-0472">Membrane</keyword>